<reference evidence="2" key="1">
    <citation type="submission" date="2024-08" db="EMBL/GenBank/DDBJ databases">
        <title>Description of the novel species Clavibacter lycopersicum isolated from tomato seeds.</title>
        <authorList>
            <person name="Arizala E.D."/>
            <person name="Dobhal S."/>
            <person name="Alvarez A."/>
            <person name="Arif M."/>
        </authorList>
    </citation>
    <scope>NUCLEOTIDE SEQUENCE [LARGE SCALE GENOMIC DNA]</scope>
    <source>
        <strain evidence="2">A6099</strain>
        <plasmid evidence="2">pCL-A6099</plasmid>
    </source>
</reference>
<gene>
    <name evidence="1" type="ORF">KYT88_15660</name>
</gene>
<sequence length="292" mass="32558">MQCEADANVDVLIELVDAHGVAYRIGIEAKFNHELSRKQIASEASKLKPLVVLVSQSESVPRWLHEDHPEVPVITWTEALECFRNPRITAEDIASIKIPKATIEARLNALSFDGHLEGWTIEHRRNGNGNPSVVITSPEFAPKRVLCGQIQVVGRGVPASIDDVYFESHVGVEVPEKRHNYFNPKKSDSVPEWVENLRTLQREVLAGAEDRFMISRHAPGTSSRPLGKWKTPLALKHLGEHAYLAKGYTNGWAIGPKTRKVRLAGLDELAIITADLFERWYAAEVGARGEAR</sequence>
<keyword evidence="1" id="KW-0614">Plasmid</keyword>
<dbReference type="RefSeq" id="WP_156032230.1">
    <property type="nucleotide sequence ID" value="NZ_CP083440.1"/>
</dbReference>
<geneLocation type="plasmid" evidence="1 2">
    <name>pCL-A6099</name>
</geneLocation>
<proteinExistence type="predicted"/>
<dbReference type="EMBL" id="CP083440">
    <property type="protein sequence ID" value="UKF26712.1"/>
    <property type="molecule type" value="Genomic_DNA"/>
</dbReference>
<evidence type="ECO:0000313" key="2">
    <source>
        <dbReference type="Proteomes" id="UP001649473"/>
    </source>
</evidence>
<evidence type="ECO:0000313" key="1">
    <source>
        <dbReference type="EMBL" id="UKF26712.1"/>
    </source>
</evidence>
<dbReference type="Proteomes" id="UP001649473">
    <property type="component" value="Plasmid pCL-A6099"/>
</dbReference>
<protein>
    <submittedName>
        <fullName evidence="1">Uncharacterized protein</fullName>
    </submittedName>
</protein>
<name>A0ABY3TCR2_9MICO</name>
<organism evidence="1 2">
    <name type="scientific">Clavibacter seminis</name>
    <dbReference type="NCBI Taxonomy" id="2860285"/>
    <lineage>
        <taxon>Bacteria</taxon>
        <taxon>Bacillati</taxon>
        <taxon>Actinomycetota</taxon>
        <taxon>Actinomycetes</taxon>
        <taxon>Micrococcales</taxon>
        <taxon>Microbacteriaceae</taxon>
        <taxon>Clavibacter</taxon>
    </lineage>
</organism>
<keyword evidence="2" id="KW-1185">Reference proteome</keyword>
<accession>A0ABY3TCR2</accession>